<accession>A0ABX6W4A6</accession>
<dbReference type="EMBL" id="CP065050">
    <property type="protein sequence ID" value="QPI56335.1"/>
    <property type="molecule type" value="Genomic_DNA"/>
</dbReference>
<sequence>MSETFKADDVVTVGGDPRRNVVVSGPYTGVYDTFYVVRRWHGTVHSTALASQLERFIPAFEVGGTAEYHGMRVTLLAGPFVNEYRETWWVVQDDDRDQEKMHQNDMSNYQPPATPAPETFTHDGVTYEVGATYEDVQGDRVMLTKIPTHVNELGVLTYVANGTISGYSLSKYVRSFGPLIEVSG</sequence>
<proteinExistence type="predicted"/>
<evidence type="ECO:0000313" key="1">
    <source>
        <dbReference type="EMBL" id="QPI56335.1"/>
    </source>
</evidence>
<protein>
    <recommendedName>
        <fullName evidence="3">DUF4178 domain-containing protein</fullName>
    </recommendedName>
</protein>
<evidence type="ECO:0008006" key="3">
    <source>
        <dbReference type="Google" id="ProtNLM"/>
    </source>
</evidence>
<name>A0ABX6W4A6_STRMQ</name>
<reference evidence="1 2" key="1">
    <citation type="submission" date="2020-11" db="EMBL/GenBank/DDBJ databases">
        <title>Complete genome sequence unveiled secondary metabolic potentials in Streptomyces solisilvae HNM0141.</title>
        <authorList>
            <person name="Huang X."/>
        </authorList>
    </citation>
    <scope>NUCLEOTIDE SEQUENCE [LARGE SCALE GENOMIC DNA]</scope>
    <source>
        <strain evidence="1 2">HNM0141</strain>
    </source>
</reference>
<evidence type="ECO:0000313" key="2">
    <source>
        <dbReference type="Proteomes" id="UP000663421"/>
    </source>
</evidence>
<gene>
    <name evidence="1" type="ORF">I1A49_16550</name>
</gene>
<keyword evidence="2" id="KW-1185">Reference proteome</keyword>
<dbReference type="Proteomes" id="UP000663421">
    <property type="component" value="Chromosome"/>
</dbReference>
<organism evidence="1 2">
    <name type="scientific">Streptomyces malaysiensis</name>
    <dbReference type="NCBI Taxonomy" id="92644"/>
    <lineage>
        <taxon>Bacteria</taxon>
        <taxon>Bacillati</taxon>
        <taxon>Actinomycetota</taxon>
        <taxon>Actinomycetes</taxon>
        <taxon>Kitasatosporales</taxon>
        <taxon>Streptomycetaceae</taxon>
        <taxon>Streptomyces</taxon>
        <taxon>Streptomyces violaceusniger group</taxon>
    </lineage>
</organism>